<feature type="compositionally biased region" description="Basic and acidic residues" evidence="1">
    <location>
        <begin position="70"/>
        <end position="83"/>
    </location>
</feature>
<reference evidence="3" key="1">
    <citation type="journal article" date="2019" name="Int. J. Syst. Evol. Microbiol.">
        <title>The Global Catalogue of Microorganisms (GCM) 10K type strain sequencing project: providing services to taxonomists for standard genome sequencing and annotation.</title>
        <authorList>
            <consortium name="The Broad Institute Genomics Platform"/>
            <consortium name="The Broad Institute Genome Sequencing Center for Infectious Disease"/>
            <person name="Wu L."/>
            <person name="Ma J."/>
        </authorList>
    </citation>
    <scope>NUCLEOTIDE SEQUENCE [LARGE SCALE GENOMIC DNA]</scope>
    <source>
        <strain evidence="3">CGMCC 1.12470</strain>
    </source>
</reference>
<evidence type="ECO:0000256" key="1">
    <source>
        <dbReference type="SAM" id="MobiDB-lite"/>
    </source>
</evidence>
<name>A0ABW4IKC7_9ACTN</name>
<evidence type="ECO:0008006" key="4">
    <source>
        <dbReference type="Google" id="ProtNLM"/>
    </source>
</evidence>
<feature type="region of interest" description="Disordered" evidence="1">
    <location>
        <begin position="53"/>
        <end position="99"/>
    </location>
</feature>
<keyword evidence="3" id="KW-1185">Reference proteome</keyword>
<dbReference type="EMBL" id="JBHUDX010000004">
    <property type="protein sequence ID" value="MFD1656991.1"/>
    <property type="molecule type" value="Genomic_DNA"/>
</dbReference>
<organism evidence="2 3">
    <name type="scientific">Streptomyces caeni</name>
    <dbReference type="NCBI Taxonomy" id="2307231"/>
    <lineage>
        <taxon>Bacteria</taxon>
        <taxon>Bacillati</taxon>
        <taxon>Actinomycetota</taxon>
        <taxon>Actinomycetes</taxon>
        <taxon>Kitasatosporales</taxon>
        <taxon>Streptomycetaceae</taxon>
        <taxon>Streptomyces</taxon>
    </lineage>
</organism>
<protein>
    <recommendedName>
        <fullName evidence="4">Ku domain-containing protein</fullName>
    </recommendedName>
</protein>
<gene>
    <name evidence="2" type="ORF">ACFSL4_01755</name>
</gene>
<comment type="caution">
    <text evidence="2">The sequence shown here is derived from an EMBL/GenBank/DDBJ whole genome shotgun (WGS) entry which is preliminary data.</text>
</comment>
<accession>A0ABW4IKC7</accession>
<dbReference type="Proteomes" id="UP001597261">
    <property type="component" value="Unassembled WGS sequence"/>
</dbReference>
<sequence length="99" mass="10553">MATIYRCLRAFALGANGITKVVPAGKVVSSDDPLFKGRQDLLADKTKFEPLDTYIGRSLGGPEQTSAAPGEKRELSAPAEPKRAPRPRKQAAKNGEEGS</sequence>
<dbReference type="RefSeq" id="WP_381077415.1">
    <property type="nucleotide sequence ID" value="NZ_JBHUDX010000004.1"/>
</dbReference>
<evidence type="ECO:0000313" key="3">
    <source>
        <dbReference type="Proteomes" id="UP001597261"/>
    </source>
</evidence>
<evidence type="ECO:0000313" key="2">
    <source>
        <dbReference type="EMBL" id="MFD1656991.1"/>
    </source>
</evidence>
<proteinExistence type="predicted"/>